<evidence type="ECO:0000313" key="1">
    <source>
        <dbReference type="EMBL" id="MBD2253541.1"/>
    </source>
</evidence>
<sequence length="450" mass="51397">MAIDLRGFFQATDPSRTLFLNQDTDKKYYIDFSSVRGGDIIGKLKQKITFFKPDEPTCTLFTGHIGCGKSTELIRLQAELEKLGFHVVYFESSDDLEMTDVDIADVLLAIARRVSQSLDKITLGETHKFNDLLLGAWKVLNSEVTGIKTKVPVVGDVGVSVEQEKLSLSVGIGEITTKIKSDPTLREKINQYLAPQKIKLLEAINQELLQPAIAKLKQQGKNGLVVIVDNLDRIDNRPKSWGRPQQEYLFVDQGEYLTKLNCHLVYTMPLSLKFSNDYGMLTQRFPEDPKVLPMVPLHWPDGRVHEQGMELMQQMVLARAFPDLQPEQRLDKISEIFDSADTLKRLCILSGGHVRDLLRLLNSWIMEEMALPLTRNTLEQVIRSRRNEMILPISEEEWQLLRHVQQKKKVSDDHGYQKLIRSRFVFEYRDGGESWFDVNPILIGAKEMGG</sequence>
<organism evidence="1 2">
    <name type="scientific">Nostoc parmelioides FACHB-3921</name>
    <dbReference type="NCBI Taxonomy" id="2692909"/>
    <lineage>
        <taxon>Bacteria</taxon>
        <taxon>Bacillati</taxon>
        <taxon>Cyanobacteriota</taxon>
        <taxon>Cyanophyceae</taxon>
        <taxon>Nostocales</taxon>
        <taxon>Nostocaceae</taxon>
        <taxon>Nostoc</taxon>
    </lineage>
</organism>
<keyword evidence="2" id="KW-1185">Reference proteome</keyword>
<dbReference type="Proteomes" id="UP000621307">
    <property type="component" value="Unassembled WGS sequence"/>
</dbReference>
<protein>
    <submittedName>
        <fullName evidence="1">AAA family ATPase</fullName>
    </submittedName>
</protein>
<gene>
    <name evidence="1" type="ORF">H6G14_19905</name>
</gene>
<dbReference type="SUPFAM" id="SSF52540">
    <property type="entry name" value="P-loop containing nucleoside triphosphate hydrolases"/>
    <property type="match status" value="1"/>
</dbReference>
<comment type="caution">
    <text evidence="1">The sequence shown here is derived from an EMBL/GenBank/DDBJ whole genome shotgun (WGS) entry which is preliminary data.</text>
</comment>
<proteinExistence type="predicted"/>
<reference evidence="1 2" key="1">
    <citation type="journal article" date="2020" name="ISME J.">
        <title>Comparative genomics reveals insights into cyanobacterial evolution and habitat adaptation.</title>
        <authorList>
            <person name="Chen M.Y."/>
            <person name="Teng W.K."/>
            <person name="Zhao L."/>
            <person name="Hu C.X."/>
            <person name="Zhou Y.K."/>
            <person name="Han B.P."/>
            <person name="Song L.R."/>
            <person name="Shu W.S."/>
        </authorList>
    </citation>
    <scope>NUCLEOTIDE SEQUENCE [LARGE SCALE GENOMIC DNA]</scope>
    <source>
        <strain evidence="1 2">FACHB-3921</strain>
    </source>
</reference>
<dbReference type="EMBL" id="JACJQL010000033">
    <property type="protein sequence ID" value="MBD2253541.1"/>
    <property type="molecule type" value="Genomic_DNA"/>
</dbReference>
<accession>A0ABR8BL76</accession>
<dbReference type="InterPro" id="IPR027417">
    <property type="entry name" value="P-loop_NTPase"/>
</dbReference>
<evidence type="ECO:0000313" key="2">
    <source>
        <dbReference type="Proteomes" id="UP000621307"/>
    </source>
</evidence>
<name>A0ABR8BL76_9NOSO</name>
<dbReference type="RefSeq" id="WP_190569066.1">
    <property type="nucleotide sequence ID" value="NZ_JACJQL010000033.1"/>
</dbReference>